<proteinExistence type="predicted"/>
<dbReference type="EMBL" id="FMBC01000012">
    <property type="protein sequence ID" value="SCC21672.1"/>
    <property type="molecule type" value="Genomic_DNA"/>
</dbReference>
<dbReference type="PANTHER" id="PTHR45339">
    <property type="entry name" value="HYBRID SIGNAL TRANSDUCTION HISTIDINE KINASE J"/>
    <property type="match status" value="1"/>
</dbReference>
<keyword evidence="9" id="KW-0808">Transferase</keyword>
<comment type="catalytic activity">
    <reaction evidence="1">
        <text>ATP + protein L-histidine = ADP + protein N-phospho-L-histidine.</text>
        <dbReference type="EC" id="2.7.13.3"/>
    </reaction>
</comment>
<dbReference type="OrthoDB" id="9770795at2"/>
<accession>A0A1C4CRJ9</accession>
<evidence type="ECO:0000256" key="4">
    <source>
        <dbReference type="ARBA" id="ARBA00023012"/>
    </source>
</evidence>
<dbReference type="SUPFAM" id="SSF47384">
    <property type="entry name" value="Homodimeric domain of signal transducing histidine kinase"/>
    <property type="match status" value="1"/>
</dbReference>
<dbReference type="SMART" id="SM00387">
    <property type="entry name" value="HATPase_c"/>
    <property type="match status" value="1"/>
</dbReference>
<dbReference type="EC" id="2.7.13.3" evidence="2"/>
<reference evidence="10" key="1">
    <citation type="submission" date="2016-08" db="EMBL/GenBank/DDBJ databases">
        <authorList>
            <person name="Varghese N."/>
            <person name="Submissions Spin"/>
        </authorList>
    </citation>
    <scope>NUCLEOTIDE SEQUENCE [LARGE SCALE GENOMIC DNA]</scope>
    <source>
        <strain evidence="10">REICA_142</strain>
    </source>
</reference>
<keyword evidence="6" id="KW-1133">Transmembrane helix</keyword>
<gene>
    <name evidence="9" type="ORF">GA0061070_101274</name>
</gene>
<name>A0A1C4CRJ9_9ENTR</name>
<dbReference type="CDD" id="cd17546">
    <property type="entry name" value="REC_hyHK_CKI1_RcsC-like"/>
    <property type="match status" value="1"/>
</dbReference>
<feature type="transmembrane region" description="Helical" evidence="6">
    <location>
        <begin position="308"/>
        <end position="330"/>
    </location>
</feature>
<evidence type="ECO:0000256" key="1">
    <source>
        <dbReference type="ARBA" id="ARBA00000085"/>
    </source>
</evidence>
<feature type="domain" description="Response regulatory" evidence="8">
    <location>
        <begin position="819"/>
        <end position="933"/>
    </location>
</feature>
<dbReference type="CDD" id="cd16922">
    <property type="entry name" value="HATPase_EvgS-ArcB-TorS-like"/>
    <property type="match status" value="1"/>
</dbReference>
<dbReference type="SMART" id="SM00388">
    <property type="entry name" value="HisKA"/>
    <property type="match status" value="1"/>
</dbReference>
<dbReference type="FunFam" id="3.30.565.10:FF:000010">
    <property type="entry name" value="Sensor histidine kinase RcsC"/>
    <property type="match status" value="1"/>
</dbReference>
<dbReference type="InterPro" id="IPR036097">
    <property type="entry name" value="HisK_dim/P_sf"/>
</dbReference>
<dbReference type="InterPro" id="IPR001789">
    <property type="entry name" value="Sig_transdc_resp-reg_receiver"/>
</dbReference>
<evidence type="ECO:0000259" key="8">
    <source>
        <dbReference type="PROSITE" id="PS50110"/>
    </source>
</evidence>
<dbReference type="SUPFAM" id="SSF55874">
    <property type="entry name" value="ATPase domain of HSP90 chaperone/DNA topoisomerase II/histidine kinase"/>
    <property type="match status" value="1"/>
</dbReference>
<dbReference type="Pfam" id="PF00072">
    <property type="entry name" value="Response_reg"/>
    <property type="match status" value="1"/>
</dbReference>
<dbReference type="PANTHER" id="PTHR45339:SF1">
    <property type="entry name" value="HYBRID SIGNAL TRANSDUCTION HISTIDINE KINASE J"/>
    <property type="match status" value="1"/>
</dbReference>
<dbReference type="RefSeq" id="WP_090135123.1">
    <property type="nucleotide sequence ID" value="NZ_FMBC01000012.1"/>
</dbReference>
<dbReference type="InterPro" id="IPR004358">
    <property type="entry name" value="Sig_transdc_His_kin-like_C"/>
</dbReference>
<dbReference type="Pfam" id="PF00512">
    <property type="entry name" value="HisKA"/>
    <property type="match status" value="1"/>
</dbReference>
<dbReference type="InterPro" id="IPR003594">
    <property type="entry name" value="HATPase_dom"/>
</dbReference>
<keyword evidence="6" id="KW-0472">Membrane</keyword>
<dbReference type="PROSITE" id="PS50110">
    <property type="entry name" value="RESPONSE_REGULATORY"/>
    <property type="match status" value="1"/>
</dbReference>
<dbReference type="PRINTS" id="PR00344">
    <property type="entry name" value="BCTRLSENSOR"/>
</dbReference>
<dbReference type="GO" id="GO:0000155">
    <property type="term" value="F:phosphorelay sensor kinase activity"/>
    <property type="evidence" value="ECO:0007669"/>
    <property type="project" value="InterPro"/>
</dbReference>
<feature type="modified residue" description="4-aspartylphosphate" evidence="5">
    <location>
        <position position="868"/>
    </location>
</feature>
<keyword evidence="9" id="KW-0418">Kinase</keyword>
<sequence>MYKEKNIAIAHSSLQAPRLSRLLLCLFATALFCCIFGASFIYVYYSFNNTISDFRRQMNGAAYNAQHFFYEREYLLQSMASATILVPDSFHSKNETKSFNSPELSLLRLNSDSLNNNYGVMVTLKDQKRLELKNVQLIYTSVETGKTITILPTHHQDNAPKMPVEVEHEIIEFLSTQKWEIGHDGKLPIVWFSSSSNKEERLYLFTPVEASTQKTGWLGLTFSDLKSSIDLSTLQGGKYDFIDPQGRLLNISGLNRNDLGHFIADPFGVAGGRLIPDYLVLQRNIGQGGWNLVYFVPVSELIRINLPVFQTVIIIVTILTVLIILSFCYLSRKVLQPALSQFSALVDSEALNRKLVETAPVGLAMVRKRDGELIFFNELAQAWIKSDESWFTRIAENKKPSIMVEFVLQDGRAIQLSYAQTFWGGEVAFLCVLNDISRLKDVERSLVEAKKAAESANKAKTLFLTTMSHEIRTPLYGIMGTLELFSLSGLNGQQSEYMKTLLLSSSSLLRIVNDSLDLSTIEAGRLTLEKKPFSPMELAELVIETYAAKAENKGLKIYTISDTKVPHYVSGDVTRVRQILDNLVNNAVKFTLSGHIILRVNVVQSFEKKVRLVFNVIDTGIGIASDHLPKLFDPYFRSGNKFTDPVSGSGLGLSICSRLAQLMGGKLWAISEPGLGTRFAFEVELPFAYDDNLPSWPGLLPVPVYVDGAVREIVYNLCKWLRRWGAKAIPYCSATNRDVPVGLLIQTWPPSTQTLDLNCRRIIALPPTLIYEKKLENNNLITGAYSVIGIGRLVQSIQQNYEQVSEIAPSLMSDNFRLRVLVVDDSPISRIILRDQLELLGNIVVLAKNGIEAINVVDTLRFDAVITDLQMPFLDGYTVAYKLRNKGYKGQIIGLSGNTDQEQKEREKAVEMDYLLRKPLSLSQLRTLLHNINKSRS</sequence>
<evidence type="ECO:0000313" key="9">
    <source>
        <dbReference type="EMBL" id="SCC21672.1"/>
    </source>
</evidence>
<dbReference type="SMART" id="SM00448">
    <property type="entry name" value="REC"/>
    <property type="match status" value="1"/>
</dbReference>
<feature type="domain" description="Histidine kinase" evidence="7">
    <location>
        <begin position="466"/>
        <end position="687"/>
    </location>
</feature>
<dbReference type="Pfam" id="PF02518">
    <property type="entry name" value="HATPase_c"/>
    <property type="match status" value="1"/>
</dbReference>
<evidence type="ECO:0000256" key="2">
    <source>
        <dbReference type="ARBA" id="ARBA00012438"/>
    </source>
</evidence>
<dbReference type="InterPro" id="IPR036890">
    <property type="entry name" value="HATPase_C_sf"/>
</dbReference>
<dbReference type="PROSITE" id="PS50109">
    <property type="entry name" value="HIS_KIN"/>
    <property type="match status" value="1"/>
</dbReference>
<keyword evidence="3 5" id="KW-0597">Phosphoprotein</keyword>
<evidence type="ECO:0000313" key="10">
    <source>
        <dbReference type="Proteomes" id="UP000198515"/>
    </source>
</evidence>
<protein>
    <recommendedName>
        <fullName evidence="2">histidine kinase</fullName>
        <ecNumber evidence="2">2.7.13.3</ecNumber>
    </recommendedName>
</protein>
<dbReference type="Gene3D" id="1.10.287.130">
    <property type="match status" value="1"/>
</dbReference>
<dbReference type="SUPFAM" id="SSF52172">
    <property type="entry name" value="CheY-like"/>
    <property type="match status" value="1"/>
</dbReference>
<evidence type="ECO:0000256" key="5">
    <source>
        <dbReference type="PROSITE-ProRule" id="PRU00169"/>
    </source>
</evidence>
<dbReference type="InterPro" id="IPR003661">
    <property type="entry name" value="HisK_dim/P_dom"/>
</dbReference>
<keyword evidence="10" id="KW-1185">Reference proteome</keyword>
<evidence type="ECO:0000259" key="7">
    <source>
        <dbReference type="PROSITE" id="PS50109"/>
    </source>
</evidence>
<dbReference type="InterPro" id="IPR005467">
    <property type="entry name" value="His_kinase_dom"/>
</dbReference>
<keyword evidence="4" id="KW-0902">Two-component regulatory system</keyword>
<evidence type="ECO:0000256" key="3">
    <source>
        <dbReference type="ARBA" id="ARBA00022553"/>
    </source>
</evidence>
<dbReference type="Proteomes" id="UP000198515">
    <property type="component" value="Unassembled WGS sequence"/>
</dbReference>
<dbReference type="Gene3D" id="3.40.50.2300">
    <property type="match status" value="1"/>
</dbReference>
<organism evidence="9 10">
    <name type="scientific">Kosakonia oryziphila</name>
    <dbReference type="NCBI Taxonomy" id="1005667"/>
    <lineage>
        <taxon>Bacteria</taxon>
        <taxon>Pseudomonadati</taxon>
        <taxon>Pseudomonadota</taxon>
        <taxon>Gammaproteobacteria</taxon>
        <taxon>Enterobacterales</taxon>
        <taxon>Enterobacteriaceae</taxon>
        <taxon>Kosakonia</taxon>
    </lineage>
</organism>
<dbReference type="CDD" id="cd00082">
    <property type="entry name" value="HisKA"/>
    <property type="match status" value="1"/>
</dbReference>
<dbReference type="InterPro" id="IPR011006">
    <property type="entry name" value="CheY-like_superfamily"/>
</dbReference>
<dbReference type="Gene3D" id="3.30.565.10">
    <property type="entry name" value="Histidine kinase-like ATPase, C-terminal domain"/>
    <property type="match status" value="1"/>
</dbReference>
<feature type="transmembrane region" description="Helical" evidence="6">
    <location>
        <begin position="21"/>
        <end position="45"/>
    </location>
</feature>
<dbReference type="AlphaFoldDB" id="A0A1C4CRJ9"/>
<evidence type="ECO:0000256" key="6">
    <source>
        <dbReference type="SAM" id="Phobius"/>
    </source>
</evidence>
<keyword evidence="6" id="KW-0812">Transmembrane</keyword>